<keyword evidence="4" id="KW-1185">Reference proteome</keyword>
<dbReference type="Pfam" id="PF14027">
    <property type="entry name" value="Questin_oxidase"/>
    <property type="match status" value="1"/>
</dbReference>
<evidence type="ECO:0000313" key="4">
    <source>
        <dbReference type="Proteomes" id="UP001150569"/>
    </source>
</evidence>
<dbReference type="PANTHER" id="PTHR35870">
    <property type="entry name" value="PROTEIN, PUTATIVE (AFU_ORTHOLOGUE AFUA_5G03330)-RELATED"/>
    <property type="match status" value="1"/>
</dbReference>
<gene>
    <name evidence="3" type="ORF">IWQ60_008271</name>
</gene>
<proteinExistence type="predicted"/>
<dbReference type="OrthoDB" id="10004862at2759"/>
<dbReference type="InterPro" id="IPR025337">
    <property type="entry name" value="Questin_oxidase-like"/>
</dbReference>
<reference evidence="3" key="1">
    <citation type="submission" date="2022-07" db="EMBL/GenBank/DDBJ databases">
        <title>Phylogenomic reconstructions and comparative analyses of Kickxellomycotina fungi.</title>
        <authorList>
            <person name="Reynolds N.K."/>
            <person name="Stajich J.E."/>
            <person name="Barry K."/>
            <person name="Grigoriev I.V."/>
            <person name="Crous P."/>
            <person name="Smith M.E."/>
        </authorList>
    </citation>
    <scope>NUCLEOTIDE SEQUENCE</scope>
    <source>
        <strain evidence="3">RSA 861</strain>
    </source>
</reference>
<accession>A0A9W7ZSY2</accession>
<sequence length="354" mass="39408">MYGAYLQFFDEEIRQHGLDAAFRTYYPSLLAGMFGGLFHPLIHLGYALEFRNELLLGEGFAYACSWYRDLGAIIDETSPQDIPRAATDPWQALQVIAADMSGDFTADAAEPEFETRLCGVLARPRMVEKMTQLVQGYVPLDPAPPVSGYSGDHNNSTFDDEKGPNTSDESDEGLVTLDVLHRLTECTVAVYADLTSKGAHLDFYLAHAVTSLIATFMILPYLDDSRDRVRQLRLQLFALLGVYTVEGRGDLPRQPTAAVSIKLKREASEAETAMATATPDDSLSGTDRWMDIRSRAILANDDHVAKVVRALDFFRMLYGDPDDQFYRAALRTVDEITVADDWRFHALPSNASKS</sequence>
<feature type="region of interest" description="Disordered" evidence="2">
    <location>
        <begin position="145"/>
        <end position="171"/>
    </location>
</feature>
<dbReference type="PANTHER" id="PTHR35870:SF1">
    <property type="entry name" value="PROTEIN, PUTATIVE (AFU_ORTHOLOGUE AFUA_5G03330)-RELATED"/>
    <property type="match status" value="1"/>
</dbReference>
<dbReference type="GO" id="GO:0016491">
    <property type="term" value="F:oxidoreductase activity"/>
    <property type="evidence" value="ECO:0007669"/>
    <property type="project" value="UniProtKB-KW"/>
</dbReference>
<comment type="caution">
    <text evidence="3">The sequence shown here is derived from an EMBL/GenBank/DDBJ whole genome shotgun (WGS) entry which is preliminary data.</text>
</comment>
<evidence type="ECO:0000256" key="2">
    <source>
        <dbReference type="SAM" id="MobiDB-lite"/>
    </source>
</evidence>
<dbReference type="Proteomes" id="UP001150569">
    <property type="component" value="Unassembled WGS sequence"/>
</dbReference>
<name>A0A9W7ZSY2_9FUNG</name>
<evidence type="ECO:0000256" key="1">
    <source>
        <dbReference type="ARBA" id="ARBA00023002"/>
    </source>
</evidence>
<evidence type="ECO:0000313" key="3">
    <source>
        <dbReference type="EMBL" id="KAJ1915956.1"/>
    </source>
</evidence>
<organism evidence="3 4">
    <name type="scientific">Tieghemiomyces parasiticus</name>
    <dbReference type="NCBI Taxonomy" id="78921"/>
    <lineage>
        <taxon>Eukaryota</taxon>
        <taxon>Fungi</taxon>
        <taxon>Fungi incertae sedis</taxon>
        <taxon>Zoopagomycota</taxon>
        <taxon>Kickxellomycotina</taxon>
        <taxon>Dimargaritomycetes</taxon>
        <taxon>Dimargaritales</taxon>
        <taxon>Dimargaritaceae</taxon>
        <taxon>Tieghemiomyces</taxon>
    </lineage>
</organism>
<protein>
    <submittedName>
        <fullName evidence="3">Uncharacterized protein</fullName>
    </submittedName>
</protein>
<keyword evidence="1" id="KW-0560">Oxidoreductase</keyword>
<dbReference type="AlphaFoldDB" id="A0A9W7ZSY2"/>
<dbReference type="EMBL" id="JANBPT010000605">
    <property type="protein sequence ID" value="KAJ1915956.1"/>
    <property type="molecule type" value="Genomic_DNA"/>
</dbReference>